<feature type="transmembrane region" description="Helical" evidence="2">
    <location>
        <begin position="100"/>
        <end position="121"/>
    </location>
</feature>
<evidence type="ECO:0000256" key="1">
    <source>
        <dbReference type="SAM" id="MobiDB-lite"/>
    </source>
</evidence>
<evidence type="ECO:0000313" key="3">
    <source>
        <dbReference type="EMBL" id="AWM41533.1"/>
    </source>
</evidence>
<dbReference type="KEGG" id="gog:C1280_34060"/>
<protein>
    <submittedName>
        <fullName evidence="3">Uncharacterized protein</fullName>
    </submittedName>
</protein>
<keyword evidence="4" id="KW-1185">Reference proteome</keyword>
<name>A0A2Z3H696_9BACT</name>
<feature type="transmembrane region" description="Helical" evidence="2">
    <location>
        <begin position="167"/>
        <end position="185"/>
    </location>
</feature>
<sequence length="370" mass="39574">MSLVVRCPGCGGASRVDSGALGQMVGCPRCHLPFVASEDAPVSAPPLAPARRSVRANRPRAAAAIPIAPPRERLNGSPVAPQARQAPDHEHDPVTKHATVGLPLSVMVGFALMPFAIPLLWLLGPTVTGFDAAVSIAVPASLSLAAAALCLGIVYTIDWTGTTRLKGVLILVGLAYLSAAGLYFLKPALVARLQTTFALPAVWFPITAEPNGEYYVKMPGAPGEVRVDPVAGIDWKLGRGVDRETYTNNGPKTYHYVFAVSRAPQPQALAPDDAWFASFGRHLADSTKGRIVRDEAKRTVDNHPGREWELRLPDGETVRIVRVYAVQGRIYYLSVEGPDLAPGEQLSAFFLDSFARAPGPDPGPQKKGRR</sequence>
<keyword evidence="2" id="KW-0472">Membrane</keyword>
<evidence type="ECO:0000313" key="4">
    <source>
        <dbReference type="Proteomes" id="UP000245802"/>
    </source>
</evidence>
<organism evidence="3 4">
    <name type="scientific">Gemmata obscuriglobus</name>
    <dbReference type="NCBI Taxonomy" id="114"/>
    <lineage>
        <taxon>Bacteria</taxon>
        <taxon>Pseudomonadati</taxon>
        <taxon>Planctomycetota</taxon>
        <taxon>Planctomycetia</taxon>
        <taxon>Gemmatales</taxon>
        <taxon>Gemmataceae</taxon>
        <taxon>Gemmata</taxon>
    </lineage>
</organism>
<dbReference type="AlphaFoldDB" id="A0A2Z3H696"/>
<dbReference type="EMBL" id="CP025958">
    <property type="protein sequence ID" value="AWM41533.1"/>
    <property type="molecule type" value="Genomic_DNA"/>
</dbReference>
<dbReference type="RefSeq" id="WP_010035969.1">
    <property type="nucleotide sequence ID" value="NZ_CP025958.1"/>
</dbReference>
<dbReference type="Proteomes" id="UP000245802">
    <property type="component" value="Chromosome"/>
</dbReference>
<proteinExistence type="predicted"/>
<keyword evidence="2" id="KW-1133">Transmembrane helix</keyword>
<accession>A0A2Z3H696</accession>
<gene>
    <name evidence="3" type="ORF">C1280_34060</name>
</gene>
<feature type="transmembrane region" description="Helical" evidence="2">
    <location>
        <begin position="133"/>
        <end position="155"/>
    </location>
</feature>
<dbReference type="OrthoDB" id="280913at2"/>
<reference evidence="3 4" key="1">
    <citation type="submission" date="2018-01" db="EMBL/GenBank/DDBJ databases">
        <title>G. obscuriglobus.</title>
        <authorList>
            <person name="Franke J."/>
            <person name="Blomberg W."/>
            <person name="Selmecki A."/>
        </authorList>
    </citation>
    <scope>NUCLEOTIDE SEQUENCE [LARGE SCALE GENOMIC DNA]</scope>
    <source>
        <strain evidence="3 4">DSM 5831</strain>
    </source>
</reference>
<evidence type="ECO:0000256" key="2">
    <source>
        <dbReference type="SAM" id="Phobius"/>
    </source>
</evidence>
<keyword evidence="2" id="KW-0812">Transmembrane</keyword>
<feature type="region of interest" description="Disordered" evidence="1">
    <location>
        <begin position="70"/>
        <end position="94"/>
    </location>
</feature>